<evidence type="ECO:0000259" key="8">
    <source>
        <dbReference type="SMART" id="SM00849"/>
    </source>
</evidence>
<evidence type="ECO:0000256" key="5">
    <source>
        <dbReference type="ARBA" id="ARBA00044690"/>
    </source>
</evidence>
<dbReference type="SUPFAM" id="SSF56281">
    <property type="entry name" value="Metallo-hydrolase/oxidoreductase"/>
    <property type="match status" value="1"/>
</dbReference>
<dbReference type="Proteomes" id="UP000614601">
    <property type="component" value="Unassembled WGS sequence"/>
</dbReference>
<dbReference type="InterPro" id="IPR007528">
    <property type="entry name" value="RINT1_Tip20"/>
</dbReference>
<dbReference type="InterPro" id="IPR039344">
    <property type="entry name" value="MBLAC1"/>
</dbReference>
<evidence type="ECO:0000256" key="7">
    <source>
        <dbReference type="SAM" id="Phobius"/>
    </source>
</evidence>
<dbReference type="GO" id="GO:0006888">
    <property type="term" value="P:endoplasmic reticulum to Golgi vesicle-mediated transport"/>
    <property type="evidence" value="ECO:0007669"/>
    <property type="project" value="InterPro"/>
</dbReference>
<evidence type="ECO:0000256" key="6">
    <source>
        <dbReference type="ARBA" id="ARBA00045869"/>
    </source>
</evidence>
<comment type="function">
    <text evidence="6">Endoribonuclease that catalyzes the hydrolysis of histone-coding pre-mRNA 3'-end. Involved in histone pre-mRNA processing during the S-phase of the cell cycle, which is required for entering/progressing through S-phase. Cleaves histone pre-mRNA at a major and a minor cleavage site after the 5'-ACCCA-3' and the 5'-ACCCACA-3' sequence, respectively, and located downstream of the stem-loop. May require the presence of the HDE element located at the histone pre-RNA 3'-end to avoid non-specific cleavage.</text>
</comment>
<proteinExistence type="predicted"/>
<dbReference type="GO" id="GO:0070939">
    <property type="term" value="C:Dsl1/NZR complex"/>
    <property type="evidence" value="ECO:0007669"/>
    <property type="project" value="InterPro"/>
</dbReference>
<name>A0A811LKG5_9BILA</name>
<feature type="transmembrane region" description="Helical" evidence="7">
    <location>
        <begin position="23"/>
        <end position="46"/>
    </location>
</feature>
<comment type="caution">
    <text evidence="9">The sequence shown here is derived from an EMBL/GenBank/DDBJ whole genome shotgun (WGS) entry which is preliminary data.</text>
</comment>
<accession>A0A811LKG5</accession>
<evidence type="ECO:0000313" key="9">
    <source>
        <dbReference type="EMBL" id="CAD5227602.1"/>
    </source>
</evidence>
<dbReference type="OrthoDB" id="10250730at2759"/>
<reference evidence="9" key="1">
    <citation type="submission" date="2020-09" db="EMBL/GenBank/DDBJ databases">
        <authorList>
            <person name="Kikuchi T."/>
        </authorList>
    </citation>
    <scope>NUCLEOTIDE SEQUENCE</scope>
    <source>
        <strain evidence="9">SH1</strain>
    </source>
</reference>
<sequence length="542" mass="61089">MVVQGWTTELIFARFVRLEVRHVYFVLSCASAATLIMASGISPVSWNSEDAFIELGGSDGLQSLARGPFDESADLYRLEWRKRAKHLLTSFRSIIDGKVQGYATQNWFQMNHSKPQDFSPTLSNFFEEIQNDWLRDYISEDSRLSLYKLLNFEIWDCLMIEVVSSNSFTYKAAAQMLYDFQSGLIPLLNKAFVPSKRNLSLDSGFGHFNVGMEKRCSEVLNVLQLLALPSPTAILLRDEIQRIPESKGYARTDNQGRYTANGTVTQVHSDHVTFLVDCGAPSTYLNNIEGGVDAILITHWHSEHSGRLADFKGVPVLPPAEFRELLANTSFLGDDVEIMELKGHTEQDLAVIVRGNGGDFIAIVGDLFESEEDFRNPKYDNVTDRQAYGESRRKVIEKDPLVIVPGHDSPFMIRQSYDVKAYGGVKVTHILRGKGIKQWVVWGGDRVIAINCPNECIRPEHVTDLVILKPCAASTKYMASYNRSRIYMANDVLTYPNIYEPLTDDNQPLQGLIHVVKVRGEELEVQILVDGRCVEAINMDCE</sequence>
<comment type="catalytic activity">
    <reaction evidence="5">
        <text>a ribonucleotidyl-ribonucleotide-RNA + H2O = a 3'-end ribonucleotide-RNA + a 5'-end 5'-phospho-ribonucleoside-RNA + H(+)</text>
        <dbReference type="Rhea" id="RHEA:68096"/>
        <dbReference type="Rhea" id="RHEA-COMP:15179"/>
        <dbReference type="Rhea" id="RHEA-COMP:17355"/>
        <dbReference type="Rhea" id="RHEA-COMP:17428"/>
        <dbReference type="ChEBI" id="CHEBI:15377"/>
        <dbReference type="ChEBI" id="CHEBI:15378"/>
        <dbReference type="ChEBI" id="CHEBI:74896"/>
        <dbReference type="ChEBI" id="CHEBI:138282"/>
        <dbReference type="ChEBI" id="CHEBI:173118"/>
    </reaction>
    <physiologicalReaction direction="left-to-right" evidence="5">
        <dbReference type="Rhea" id="RHEA:68097"/>
    </physiologicalReaction>
</comment>
<dbReference type="InterPro" id="IPR036866">
    <property type="entry name" value="RibonucZ/Hydroxyglut_hydro"/>
</dbReference>
<dbReference type="EMBL" id="CAJFDH010000006">
    <property type="protein sequence ID" value="CAD5227602.1"/>
    <property type="molecule type" value="Genomic_DNA"/>
</dbReference>
<evidence type="ECO:0000256" key="3">
    <source>
        <dbReference type="ARBA" id="ARBA00014856"/>
    </source>
</evidence>
<dbReference type="Proteomes" id="UP000783686">
    <property type="component" value="Unassembled WGS sequence"/>
</dbReference>
<dbReference type="PANTHER" id="PTHR23200">
    <property type="entry name" value="METALLO-BETA-LACTAMASE DOMAIN-CONTAINING PROTEIN 1"/>
    <property type="match status" value="1"/>
</dbReference>
<feature type="domain" description="Metallo-beta-lactamase" evidence="8">
    <location>
        <begin position="261"/>
        <end position="407"/>
    </location>
</feature>
<evidence type="ECO:0000313" key="10">
    <source>
        <dbReference type="Proteomes" id="UP000614601"/>
    </source>
</evidence>
<keyword evidence="7" id="KW-0812">Transmembrane</keyword>
<dbReference type="Pfam" id="PF04437">
    <property type="entry name" value="RINT1_TIP1"/>
    <property type="match status" value="1"/>
</dbReference>
<dbReference type="GO" id="GO:0006890">
    <property type="term" value="P:retrograde vesicle-mediated transport, Golgi to endoplasmic reticulum"/>
    <property type="evidence" value="ECO:0007669"/>
    <property type="project" value="InterPro"/>
</dbReference>
<keyword evidence="10" id="KW-1185">Reference proteome</keyword>
<comment type="subunit">
    <text evidence="2">Homodimer.</text>
</comment>
<dbReference type="Gene3D" id="3.60.15.10">
    <property type="entry name" value="Ribonuclease Z/Hydroxyacylglutathione hydrolase-like"/>
    <property type="match status" value="1"/>
</dbReference>
<dbReference type="GO" id="GO:0005829">
    <property type="term" value="C:cytosol"/>
    <property type="evidence" value="ECO:0007669"/>
    <property type="project" value="UniProtKB-SubCell"/>
</dbReference>
<evidence type="ECO:0000256" key="1">
    <source>
        <dbReference type="ARBA" id="ARBA00004514"/>
    </source>
</evidence>
<comment type="subcellular location">
    <subcellularLocation>
        <location evidence="1">Cytoplasm</location>
        <location evidence="1">Cytosol</location>
    </subcellularLocation>
</comment>
<protein>
    <recommendedName>
        <fullName evidence="3">Metallo-beta-lactamase domain-containing protein 1</fullName>
    </recommendedName>
    <alternativeName>
        <fullName evidence="4">Endoribonuclease MBLAC1</fullName>
    </alternativeName>
</protein>
<keyword evidence="7" id="KW-1133">Transmembrane helix</keyword>
<dbReference type="SMART" id="SM00849">
    <property type="entry name" value="Lactamase_B"/>
    <property type="match status" value="1"/>
</dbReference>
<keyword evidence="7" id="KW-0472">Membrane</keyword>
<evidence type="ECO:0000256" key="4">
    <source>
        <dbReference type="ARBA" id="ARBA00032988"/>
    </source>
</evidence>
<dbReference type="EMBL" id="CAJFCW020000006">
    <property type="protein sequence ID" value="CAG9123418.1"/>
    <property type="molecule type" value="Genomic_DNA"/>
</dbReference>
<dbReference type="AlphaFoldDB" id="A0A811LKG5"/>
<gene>
    <name evidence="9" type="ORF">BOKJ2_LOCUS12255</name>
</gene>
<organism evidence="9 10">
    <name type="scientific">Bursaphelenchus okinawaensis</name>
    <dbReference type="NCBI Taxonomy" id="465554"/>
    <lineage>
        <taxon>Eukaryota</taxon>
        <taxon>Metazoa</taxon>
        <taxon>Ecdysozoa</taxon>
        <taxon>Nematoda</taxon>
        <taxon>Chromadorea</taxon>
        <taxon>Rhabditida</taxon>
        <taxon>Tylenchina</taxon>
        <taxon>Tylenchomorpha</taxon>
        <taxon>Aphelenchoidea</taxon>
        <taxon>Aphelenchoididae</taxon>
        <taxon>Bursaphelenchus</taxon>
    </lineage>
</organism>
<dbReference type="InterPro" id="IPR001279">
    <property type="entry name" value="Metallo-B-lactamas"/>
</dbReference>
<dbReference type="PANTHER" id="PTHR23200:SF48">
    <property type="entry name" value="METALLO-BETA-LACTAMASE DOMAIN-CONTAINING PROTEIN 1"/>
    <property type="match status" value="1"/>
</dbReference>
<evidence type="ECO:0000256" key="2">
    <source>
        <dbReference type="ARBA" id="ARBA00011738"/>
    </source>
</evidence>